<dbReference type="PANTHER" id="PTHR37984">
    <property type="entry name" value="PROTEIN CBG26694"/>
    <property type="match status" value="1"/>
</dbReference>
<dbReference type="InterPro" id="IPR043502">
    <property type="entry name" value="DNA/RNA_pol_sf"/>
</dbReference>
<feature type="non-terminal residue" evidence="6">
    <location>
        <position position="1"/>
    </location>
</feature>
<keyword evidence="1" id="KW-0460">Magnesium</keyword>
<evidence type="ECO:0000256" key="3">
    <source>
        <dbReference type="ARBA" id="ARBA00022908"/>
    </source>
</evidence>
<dbReference type="InterPro" id="IPR021109">
    <property type="entry name" value="Peptidase_aspartic_dom_sf"/>
</dbReference>
<evidence type="ECO:0000256" key="2">
    <source>
        <dbReference type="ARBA" id="ARBA00022884"/>
    </source>
</evidence>
<keyword evidence="3" id="KW-0229">DNA integration</keyword>
<dbReference type="OrthoDB" id="9950135at2759"/>
<dbReference type="PROSITE" id="PS00141">
    <property type="entry name" value="ASP_PROTEASE"/>
    <property type="match status" value="1"/>
</dbReference>
<comment type="caution">
    <text evidence="6">The sequence shown here is derived from an EMBL/GenBank/DDBJ whole genome shotgun (WGS) entry which is preliminary data.</text>
</comment>
<dbReference type="SUPFAM" id="SSF56672">
    <property type="entry name" value="DNA/RNA polymerases"/>
    <property type="match status" value="1"/>
</dbReference>
<proteinExistence type="predicted"/>
<dbReference type="EMBL" id="CACRXK020001346">
    <property type="protein sequence ID" value="CAB3988578.1"/>
    <property type="molecule type" value="Genomic_DNA"/>
</dbReference>
<reference evidence="6" key="1">
    <citation type="submission" date="2020-04" db="EMBL/GenBank/DDBJ databases">
        <authorList>
            <person name="Alioto T."/>
            <person name="Alioto T."/>
            <person name="Gomez Garrido J."/>
        </authorList>
    </citation>
    <scope>NUCLEOTIDE SEQUENCE</scope>
    <source>
        <strain evidence="6">A484AB</strain>
    </source>
</reference>
<dbReference type="GO" id="GO:0015074">
    <property type="term" value="P:DNA integration"/>
    <property type="evidence" value="ECO:0007669"/>
    <property type="project" value="UniProtKB-KW"/>
</dbReference>
<dbReference type="Proteomes" id="UP001152795">
    <property type="component" value="Unassembled WGS sequence"/>
</dbReference>
<keyword evidence="7" id="KW-1185">Reference proteome</keyword>
<sequence length="1003" mass="113573">HKLHIKNRETYVLYVDNSLSTLERSEILLYRYRGQEETEGTNVFVKAISALNKHFKPQANVPYERQVFREMKQSVSETVEQYITRLRQKAHTCEFGETCEEQIRDQVISGCISHNLRLKLLQKGGDLNLTQLREMARAMENAEKQAGDIEGRKEEPKRLMTHPQQCPGPLLKARSTNNSINSGNAGNVSKATGSDEIPARLLRETAEVDKLTPSTSTCQRLLISLMGKNVTPHMEGAVPGARDQRTLISKYKGKDHFECVCKSKPSGNNVRKEEKPKRVSKDTSANITVDVGGIPVQMIIDSGATCNIIDQNLWEHLKLENIRCESTKCKPNVYPYGSEEPLPVLGKFTANVTVGKSSLNNVEFIVIEGSGQALLGRATASDLGVLKLRQNVHTISNSGDTKQPQDMRQANSGVRRERYPVPTVDEVLQDLNKSKYFSKGLFRYKRLMFGVSCAPEMGLTFNRDKCQYKMAHLEFMGHVLSEHGVGPTEAKVRAVAEAREPRNAGEVRSFLGLVNFTARFIPDLATISAPLRKLTKAKELGNRSTELIWGIDQQNSFNELKKRLTCAETLGYFDKEAKTTVIADASPVGLGAVLVQEQGDEHRIINYASHHKPLECIFSPKSKPCARIERWLLRMQPYTFTVKYLPGPKNIADPLSRLLRPGSDTCQVSAEDEYVKFVATEATSVAMTTREIERESEHDLELQSVRECIMSGKWDCLVHKEYLPVRRELCAIGQLVYVTIIDFEVKDRDAERKEKGKIYADKKRNAVESNIQAGDKVLMKQDKKNKLSTFFNPEPFRVLQKNGNSVLVEADTGVQYKRNITHIKKLITPDTGEDEEIGDFTIIFKLGVEVRLTITLLGIELISSKIEDQQVKIQFRRSEEKPAVWRHPTVIYSPFENFCMNNDICMRFRNIKNEGIRKRISLIVSVDVAVNVYSLQEIERLLRDGMIYVELKYAWHSLLSSRRRSGAEHAEQVVPLLLDHGAEVNQKDFYGRTLGLEEKCFYV</sequence>
<dbReference type="Gene3D" id="2.40.70.10">
    <property type="entry name" value="Acid Proteases"/>
    <property type="match status" value="1"/>
</dbReference>
<name>A0A6S7G9E6_PARCT</name>
<dbReference type="GO" id="GO:0006508">
    <property type="term" value="P:proteolysis"/>
    <property type="evidence" value="ECO:0007669"/>
    <property type="project" value="InterPro"/>
</dbReference>
<dbReference type="InterPro" id="IPR001969">
    <property type="entry name" value="Aspartic_peptidase_AS"/>
</dbReference>
<dbReference type="SUPFAM" id="SSF50630">
    <property type="entry name" value="Acid proteases"/>
    <property type="match status" value="1"/>
</dbReference>
<feature type="region of interest" description="Disordered" evidence="4">
    <location>
        <begin position="395"/>
        <end position="415"/>
    </location>
</feature>
<feature type="domain" description="Reverse transcriptase/retrotransposon-derived protein RNase H-like" evidence="5">
    <location>
        <begin position="549"/>
        <end position="623"/>
    </location>
</feature>
<dbReference type="PANTHER" id="PTHR37984:SF11">
    <property type="entry name" value="INTEGRASE CATALYTIC DOMAIN-CONTAINING PROTEIN"/>
    <property type="match status" value="1"/>
</dbReference>
<feature type="compositionally biased region" description="Polar residues" evidence="4">
    <location>
        <begin position="395"/>
        <end position="412"/>
    </location>
</feature>
<dbReference type="Pfam" id="PF13650">
    <property type="entry name" value="Asp_protease_2"/>
    <property type="match status" value="1"/>
</dbReference>
<evidence type="ECO:0000313" key="7">
    <source>
        <dbReference type="Proteomes" id="UP001152795"/>
    </source>
</evidence>
<organism evidence="6 7">
    <name type="scientific">Paramuricea clavata</name>
    <name type="common">Red gorgonian</name>
    <name type="synonym">Violescent sea-whip</name>
    <dbReference type="NCBI Taxonomy" id="317549"/>
    <lineage>
        <taxon>Eukaryota</taxon>
        <taxon>Metazoa</taxon>
        <taxon>Cnidaria</taxon>
        <taxon>Anthozoa</taxon>
        <taxon>Octocorallia</taxon>
        <taxon>Malacalcyonacea</taxon>
        <taxon>Plexauridae</taxon>
        <taxon>Paramuricea</taxon>
    </lineage>
</organism>
<keyword evidence="2" id="KW-0694">RNA-binding</keyword>
<protein>
    <submittedName>
        <fullName evidence="6">Transposon Tf2-6 poly</fullName>
    </submittedName>
</protein>
<gene>
    <name evidence="6" type="ORF">PACLA_8A021519</name>
</gene>
<evidence type="ECO:0000256" key="1">
    <source>
        <dbReference type="ARBA" id="ARBA00022842"/>
    </source>
</evidence>
<dbReference type="InterPro" id="IPR043128">
    <property type="entry name" value="Rev_trsase/Diguanyl_cyclase"/>
</dbReference>
<dbReference type="FunFam" id="3.30.70.270:FF:000020">
    <property type="entry name" value="Transposon Tf2-6 polyprotein-like Protein"/>
    <property type="match status" value="1"/>
</dbReference>
<dbReference type="Gene3D" id="3.30.70.270">
    <property type="match status" value="1"/>
</dbReference>
<dbReference type="AlphaFoldDB" id="A0A6S7G9E6"/>
<evidence type="ECO:0000313" key="6">
    <source>
        <dbReference type="EMBL" id="CAB3988578.1"/>
    </source>
</evidence>
<evidence type="ECO:0000259" key="5">
    <source>
        <dbReference type="Pfam" id="PF17919"/>
    </source>
</evidence>
<evidence type="ECO:0000256" key="4">
    <source>
        <dbReference type="SAM" id="MobiDB-lite"/>
    </source>
</evidence>
<dbReference type="Pfam" id="PF17919">
    <property type="entry name" value="RT_RNaseH_2"/>
    <property type="match status" value="1"/>
</dbReference>
<dbReference type="InterPro" id="IPR041577">
    <property type="entry name" value="RT_RNaseH_2"/>
</dbReference>
<dbReference type="GO" id="GO:0003723">
    <property type="term" value="F:RNA binding"/>
    <property type="evidence" value="ECO:0007669"/>
    <property type="project" value="UniProtKB-KW"/>
</dbReference>
<dbReference type="GO" id="GO:0004190">
    <property type="term" value="F:aspartic-type endopeptidase activity"/>
    <property type="evidence" value="ECO:0007669"/>
    <property type="project" value="InterPro"/>
</dbReference>
<feature type="non-terminal residue" evidence="6">
    <location>
        <position position="1003"/>
    </location>
</feature>
<dbReference type="InterPro" id="IPR050951">
    <property type="entry name" value="Retrovirus_Pol_polyprotein"/>
</dbReference>
<accession>A0A6S7G9E6</accession>